<dbReference type="EMBL" id="BGPR01052088">
    <property type="protein sequence ID" value="GBO28961.1"/>
    <property type="molecule type" value="Genomic_DNA"/>
</dbReference>
<keyword evidence="2" id="KW-1185">Reference proteome</keyword>
<accession>A0A4Y2VWB0</accession>
<dbReference type="OrthoDB" id="5983986at2759"/>
<proteinExistence type="predicted"/>
<organism evidence="1 2">
    <name type="scientific">Araneus ventricosus</name>
    <name type="common">Orbweaver spider</name>
    <name type="synonym">Epeira ventricosa</name>
    <dbReference type="NCBI Taxonomy" id="182803"/>
    <lineage>
        <taxon>Eukaryota</taxon>
        <taxon>Metazoa</taxon>
        <taxon>Ecdysozoa</taxon>
        <taxon>Arthropoda</taxon>
        <taxon>Chelicerata</taxon>
        <taxon>Arachnida</taxon>
        <taxon>Araneae</taxon>
        <taxon>Araneomorphae</taxon>
        <taxon>Entelegynae</taxon>
        <taxon>Araneoidea</taxon>
        <taxon>Araneidae</taxon>
        <taxon>Araneus</taxon>
    </lineage>
</organism>
<protein>
    <submittedName>
        <fullName evidence="1">Uncharacterized protein</fullName>
    </submittedName>
</protein>
<evidence type="ECO:0000313" key="1">
    <source>
        <dbReference type="EMBL" id="GBO28961.1"/>
    </source>
</evidence>
<reference evidence="1 2" key="1">
    <citation type="journal article" date="2019" name="Sci. Rep.">
        <title>Orb-weaving spider Araneus ventricosus genome elucidates the spidroin gene catalogue.</title>
        <authorList>
            <person name="Kono N."/>
            <person name="Nakamura H."/>
            <person name="Ohtoshi R."/>
            <person name="Moran D.A.P."/>
            <person name="Shinohara A."/>
            <person name="Yoshida Y."/>
            <person name="Fujiwara M."/>
            <person name="Mori M."/>
            <person name="Tomita M."/>
            <person name="Arakawa K."/>
        </authorList>
    </citation>
    <scope>NUCLEOTIDE SEQUENCE [LARGE SCALE GENOMIC DNA]</scope>
</reference>
<dbReference type="InterPro" id="IPR008042">
    <property type="entry name" value="Retrotrans_Pao"/>
</dbReference>
<name>A0A4Y2VWB0_ARAVE</name>
<sequence length="331" mass="37482">MHFLAELKNHGIVLTDIGEETPPIRLLLGADVLGRILSGRIELLKSGIVDTTEHKTTKLLENETLAHFQETVKKTDHRYEVALPWLDGHPPVYDMESQSVLGIKWNTETDELYCVSPQVDIGFSEIVSKRKLLSIVNSIYDPIGFTSSATLLPKLLLQEAWNNKLDWSEELPSDMQLRYQRWAKHLDLVKKCGIPRRILRGSAEKATLHIFTDASAYGYACCAFIRCEEEEEVKVSLVLAKARVAPVKRPTIPRLELLGAAIGARISSTILEALKFSLKTYFWTDSMIVLGWITNTEPWNTFVRNRIGELTNVEDWRFVPGDINPADLPLM</sequence>
<dbReference type="PANTHER" id="PTHR47331">
    <property type="entry name" value="PHD-TYPE DOMAIN-CONTAINING PROTEIN"/>
    <property type="match status" value="1"/>
</dbReference>
<comment type="caution">
    <text evidence="1">The sequence shown here is derived from an EMBL/GenBank/DDBJ whole genome shotgun (WGS) entry which is preliminary data.</text>
</comment>
<dbReference type="AlphaFoldDB" id="A0A4Y2VWB0"/>
<gene>
    <name evidence="1" type="ORF">AVEN_168986_1</name>
</gene>
<dbReference type="Proteomes" id="UP000499080">
    <property type="component" value="Unassembled WGS sequence"/>
</dbReference>
<evidence type="ECO:0000313" key="2">
    <source>
        <dbReference type="Proteomes" id="UP000499080"/>
    </source>
</evidence>
<dbReference type="Pfam" id="PF05380">
    <property type="entry name" value="Peptidase_A17"/>
    <property type="match status" value="1"/>
</dbReference>